<organism evidence="7 8">
    <name type="scientific">Cellulomonas wangleii</name>
    <dbReference type="NCBI Taxonomy" id="2816956"/>
    <lineage>
        <taxon>Bacteria</taxon>
        <taxon>Bacillati</taxon>
        <taxon>Actinomycetota</taxon>
        <taxon>Actinomycetes</taxon>
        <taxon>Micrococcales</taxon>
        <taxon>Cellulomonadaceae</taxon>
        <taxon>Cellulomonas</taxon>
    </lineage>
</organism>
<reference evidence="7 8" key="1">
    <citation type="submission" date="2021-05" db="EMBL/GenBank/DDBJ databases">
        <title>Novel species in genus Cellulomonas.</title>
        <authorList>
            <person name="Zhang G."/>
        </authorList>
    </citation>
    <scope>NUCLEOTIDE SEQUENCE [LARGE SCALE GENOMIC DNA]</scope>
    <source>
        <strain evidence="8">zg-ZUI222</strain>
    </source>
</reference>
<dbReference type="SMART" id="SM00138">
    <property type="entry name" value="MeTrc"/>
    <property type="match status" value="1"/>
</dbReference>
<dbReference type="SUPFAM" id="SSF47757">
    <property type="entry name" value="Chemotaxis receptor methyltransferase CheR, N-terminal domain"/>
    <property type="match status" value="1"/>
</dbReference>
<dbReference type="EMBL" id="CP074405">
    <property type="protein sequence ID" value="QVI63048.1"/>
    <property type="molecule type" value="Genomic_DNA"/>
</dbReference>
<gene>
    <name evidence="7" type="ORF">KG103_03755</name>
</gene>
<dbReference type="CDD" id="cd02440">
    <property type="entry name" value="AdoMet_MTases"/>
    <property type="match status" value="1"/>
</dbReference>
<dbReference type="InterPro" id="IPR036804">
    <property type="entry name" value="CheR_N_sf"/>
</dbReference>
<dbReference type="SUPFAM" id="SSF53335">
    <property type="entry name" value="S-adenosyl-L-methionine-dependent methyltransferases"/>
    <property type="match status" value="1"/>
</dbReference>
<evidence type="ECO:0000313" key="7">
    <source>
        <dbReference type="EMBL" id="QVI63048.1"/>
    </source>
</evidence>
<evidence type="ECO:0000256" key="3">
    <source>
        <dbReference type="ARBA" id="ARBA00022603"/>
    </source>
</evidence>
<dbReference type="InterPro" id="IPR050903">
    <property type="entry name" value="Bact_Chemotaxis_MeTrfase"/>
</dbReference>
<dbReference type="Pfam" id="PF01739">
    <property type="entry name" value="CheR"/>
    <property type="match status" value="1"/>
</dbReference>
<dbReference type="PANTHER" id="PTHR24422">
    <property type="entry name" value="CHEMOTAXIS PROTEIN METHYLTRANSFERASE"/>
    <property type="match status" value="1"/>
</dbReference>
<dbReference type="EC" id="2.1.1.80" evidence="2"/>
<dbReference type="PROSITE" id="PS50123">
    <property type="entry name" value="CHER"/>
    <property type="match status" value="1"/>
</dbReference>
<accession>A0ABX8D7P6</accession>
<dbReference type="InterPro" id="IPR022641">
    <property type="entry name" value="CheR_N"/>
</dbReference>
<proteinExistence type="predicted"/>
<dbReference type="InterPro" id="IPR029063">
    <property type="entry name" value="SAM-dependent_MTases_sf"/>
</dbReference>
<evidence type="ECO:0000313" key="8">
    <source>
        <dbReference type="Proteomes" id="UP000677804"/>
    </source>
</evidence>
<dbReference type="Gene3D" id="3.40.50.150">
    <property type="entry name" value="Vaccinia Virus protein VP39"/>
    <property type="match status" value="1"/>
</dbReference>
<dbReference type="Pfam" id="PF03705">
    <property type="entry name" value="CheR_N"/>
    <property type="match status" value="1"/>
</dbReference>
<sequence length="279" mass="30625">MTVTPRSFGFVADLVRRRSGIALEPHKQYLVESRLLPLARAAGHSGVEAYVTALRHHPDERTHDTVVEALTTHETSWFRDVVPFRALREHVVPAWRADAPAGARLRVWSAACSTGQEPYSVVMAVADLEPGVDVLATDLSEPVLERARRGHYTQLEVDRGLPEPMRARHLTRAGRGWQVSEDLRRRVTFRRHNLLDLAPAGPFDVVLLRNVLIYLDAEARRGVLARVHGVLRRGGWLVLGAAETTAGVHGGFEPVVLGGAHLYRAAAVAPAVTGGATLR</sequence>
<dbReference type="PANTHER" id="PTHR24422:SF21">
    <property type="entry name" value="CHEMOTAXIS PROTEIN METHYLTRANSFERASE 1"/>
    <property type="match status" value="1"/>
</dbReference>
<evidence type="ECO:0000256" key="5">
    <source>
        <dbReference type="ARBA" id="ARBA00022691"/>
    </source>
</evidence>
<comment type="catalytic activity">
    <reaction evidence="1">
        <text>L-glutamyl-[protein] + S-adenosyl-L-methionine = [protein]-L-glutamate 5-O-methyl ester + S-adenosyl-L-homocysteine</text>
        <dbReference type="Rhea" id="RHEA:24452"/>
        <dbReference type="Rhea" id="RHEA-COMP:10208"/>
        <dbReference type="Rhea" id="RHEA-COMP:10311"/>
        <dbReference type="ChEBI" id="CHEBI:29973"/>
        <dbReference type="ChEBI" id="CHEBI:57856"/>
        <dbReference type="ChEBI" id="CHEBI:59789"/>
        <dbReference type="ChEBI" id="CHEBI:82795"/>
        <dbReference type="EC" id="2.1.1.80"/>
    </reaction>
</comment>
<dbReference type="Proteomes" id="UP000677804">
    <property type="component" value="Chromosome"/>
</dbReference>
<dbReference type="Gene3D" id="1.10.155.10">
    <property type="entry name" value="Chemotaxis receptor methyltransferase CheR, N-terminal domain"/>
    <property type="match status" value="1"/>
</dbReference>
<protein>
    <recommendedName>
        <fullName evidence="2">protein-glutamate O-methyltransferase</fullName>
        <ecNumber evidence="2">2.1.1.80</ecNumber>
    </recommendedName>
</protein>
<keyword evidence="5" id="KW-0949">S-adenosyl-L-methionine</keyword>
<keyword evidence="8" id="KW-1185">Reference proteome</keyword>
<keyword evidence="4" id="KW-0808">Transferase</keyword>
<evidence type="ECO:0000256" key="2">
    <source>
        <dbReference type="ARBA" id="ARBA00012534"/>
    </source>
</evidence>
<dbReference type="RefSeq" id="WP_207340523.1">
    <property type="nucleotide sequence ID" value="NZ_CP074405.1"/>
</dbReference>
<feature type="domain" description="CheR-type methyltransferase" evidence="6">
    <location>
        <begin position="1"/>
        <end position="253"/>
    </location>
</feature>
<evidence type="ECO:0000256" key="1">
    <source>
        <dbReference type="ARBA" id="ARBA00001541"/>
    </source>
</evidence>
<keyword evidence="3" id="KW-0489">Methyltransferase</keyword>
<name>A0ABX8D7P6_9CELL</name>
<dbReference type="InterPro" id="IPR000780">
    <property type="entry name" value="CheR_MeTrfase"/>
</dbReference>
<dbReference type="InterPro" id="IPR022642">
    <property type="entry name" value="CheR_C"/>
</dbReference>
<dbReference type="PRINTS" id="PR00996">
    <property type="entry name" value="CHERMTFRASE"/>
</dbReference>
<evidence type="ECO:0000256" key="4">
    <source>
        <dbReference type="ARBA" id="ARBA00022679"/>
    </source>
</evidence>
<evidence type="ECO:0000259" key="6">
    <source>
        <dbReference type="PROSITE" id="PS50123"/>
    </source>
</evidence>